<evidence type="ECO:0000313" key="2">
    <source>
        <dbReference type="EMBL" id="SCU89900.1"/>
    </source>
</evidence>
<feature type="region of interest" description="Disordered" evidence="1">
    <location>
        <begin position="92"/>
        <end position="120"/>
    </location>
</feature>
<reference evidence="3" key="1">
    <citation type="submission" date="2016-03" db="EMBL/GenBank/DDBJ databases">
        <authorList>
            <person name="Devillers Hugo."/>
        </authorList>
    </citation>
    <scope>NUCLEOTIDE SEQUENCE [LARGE SCALE GENOMIC DNA]</scope>
</reference>
<dbReference type="AlphaFoldDB" id="A0A1G4JHT8"/>
<evidence type="ECO:0000313" key="3">
    <source>
        <dbReference type="Proteomes" id="UP000191144"/>
    </source>
</evidence>
<sequence length="220" mass="24219">MTQHLSMEAHASMWLEDEELTFPSYPRRFHRASDASATVACDSASRGSASSMHSDIESLLDRDDSLSGNADFWREVPAACEGNGELDAAQMTESSLTHTTTPLHTHSSMPLQESPLASPVTPASETCLEDFICDVGPSANTSSLLQTPFQPDFQIKRLCFRDAEGKLALTDSRGSVSKPSFSRHTSYKTSRKLLKRALRRKSGLWEMASPKFAVAEFMLL</sequence>
<dbReference type="EMBL" id="LT598481">
    <property type="protein sequence ID" value="SCU89900.1"/>
    <property type="molecule type" value="Genomic_DNA"/>
</dbReference>
<name>A0A1G4JHT8_9SACH</name>
<dbReference type="OrthoDB" id="4069767at2759"/>
<accession>A0A1G4JHT8</accession>
<dbReference type="Proteomes" id="UP000191144">
    <property type="component" value="Chromosome E"/>
</dbReference>
<protein>
    <submittedName>
        <fullName evidence="2">LAME_0E06084g1_1</fullName>
    </submittedName>
</protein>
<proteinExistence type="predicted"/>
<evidence type="ECO:0000256" key="1">
    <source>
        <dbReference type="SAM" id="MobiDB-lite"/>
    </source>
</evidence>
<gene>
    <name evidence="2" type="ORF">LAME_0E06084G</name>
</gene>
<organism evidence="2 3">
    <name type="scientific">Lachancea meyersii CBS 8951</name>
    <dbReference type="NCBI Taxonomy" id="1266667"/>
    <lineage>
        <taxon>Eukaryota</taxon>
        <taxon>Fungi</taxon>
        <taxon>Dikarya</taxon>
        <taxon>Ascomycota</taxon>
        <taxon>Saccharomycotina</taxon>
        <taxon>Saccharomycetes</taxon>
        <taxon>Saccharomycetales</taxon>
        <taxon>Saccharomycetaceae</taxon>
        <taxon>Lachancea</taxon>
    </lineage>
</organism>
<keyword evidence="3" id="KW-1185">Reference proteome</keyword>
<feature type="compositionally biased region" description="Low complexity" evidence="1">
    <location>
        <begin position="92"/>
        <end position="110"/>
    </location>
</feature>